<feature type="transmembrane region" description="Helical" evidence="1">
    <location>
        <begin position="163"/>
        <end position="181"/>
    </location>
</feature>
<accession>A0ABP9D9Q8</accession>
<evidence type="ECO:0000313" key="3">
    <source>
        <dbReference type="Proteomes" id="UP001500298"/>
    </source>
</evidence>
<dbReference type="Proteomes" id="UP001500298">
    <property type="component" value="Unassembled WGS sequence"/>
</dbReference>
<dbReference type="RefSeq" id="WP_345370612.1">
    <property type="nucleotide sequence ID" value="NZ_BAABJX010000022.1"/>
</dbReference>
<feature type="transmembrane region" description="Helical" evidence="1">
    <location>
        <begin position="70"/>
        <end position="93"/>
    </location>
</feature>
<name>A0ABP9D9Q8_9BACT</name>
<keyword evidence="3" id="KW-1185">Reference proteome</keyword>
<sequence length="200" mass="22945">MRKYLLKTAVLFGLLSALVCFLYMFTLNVLGNNPFGRYQMMYLGFYGMCIAVGMWYFRDRQNAGVLRPQVAILFGMILNTVGTVFLGLLLFVWTGVLDQEQKVIGIHREQSLELIASSERAMKEAKDSGQLEEEQFQENMIAFEDQKEAIRTMDAMYLSYDQSIRFFIAGMFLTFFFMLIMKSGKGDSRGRSQISGKSKK</sequence>
<evidence type="ECO:0000313" key="2">
    <source>
        <dbReference type="EMBL" id="GAA4830791.1"/>
    </source>
</evidence>
<evidence type="ECO:0008006" key="4">
    <source>
        <dbReference type="Google" id="ProtNLM"/>
    </source>
</evidence>
<dbReference type="Pfam" id="PF13858">
    <property type="entry name" value="DUF4199"/>
    <property type="match status" value="1"/>
</dbReference>
<keyword evidence="1" id="KW-0812">Transmembrane</keyword>
<proteinExistence type="predicted"/>
<feature type="transmembrane region" description="Helical" evidence="1">
    <location>
        <begin position="9"/>
        <end position="27"/>
    </location>
</feature>
<comment type="caution">
    <text evidence="2">The sequence shown here is derived from an EMBL/GenBank/DDBJ whole genome shotgun (WGS) entry which is preliminary data.</text>
</comment>
<organism evidence="2 3">
    <name type="scientific">Algivirga pacifica</name>
    <dbReference type="NCBI Taxonomy" id="1162670"/>
    <lineage>
        <taxon>Bacteria</taxon>
        <taxon>Pseudomonadati</taxon>
        <taxon>Bacteroidota</taxon>
        <taxon>Cytophagia</taxon>
        <taxon>Cytophagales</taxon>
        <taxon>Flammeovirgaceae</taxon>
        <taxon>Algivirga</taxon>
    </lineage>
</organism>
<dbReference type="InterPro" id="IPR025250">
    <property type="entry name" value="DUF4199"/>
</dbReference>
<feature type="transmembrane region" description="Helical" evidence="1">
    <location>
        <begin position="39"/>
        <end position="58"/>
    </location>
</feature>
<keyword evidence="1" id="KW-1133">Transmembrane helix</keyword>
<protein>
    <recommendedName>
        <fullName evidence="4">DUF4199 domain-containing protein</fullName>
    </recommendedName>
</protein>
<keyword evidence="1" id="KW-0472">Membrane</keyword>
<evidence type="ECO:0000256" key="1">
    <source>
        <dbReference type="SAM" id="Phobius"/>
    </source>
</evidence>
<dbReference type="EMBL" id="BAABJX010000022">
    <property type="protein sequence ID" value="GAA4830791.1"/>
    <property type="molecule type" value="Genomic_DNA"/>
</dbReference>
<gene>
    <name evidence="2" type="ORF">GCM10023331_15120</name>
</gene>
<reference evidence="3" key="1">
    <citation type="journal article" date="2019" name="Int. J. Syst. Evol. Microbiol.">
        <title>The Global Catalogue of Microorganisms (GCM) 10K type strain sequencing project: providing services to taxonomists for standard genome sequencing and annotation.</title>
        <authorList>
            <consortium name="The Broad Institute Genomics Platform"/>
            <consortium name="The Broad Institute Genome Sequencing Center for Infectious Disease"/>
            <person name="Wu L."/>
            <person name="Ma J."/>
        </authorList>
    </citation>
    <scope>NUCLEOTIDE SEQUENCE [LARGE SCALE GENOMIC DNA]</scope>
    <source>
        <strain evidence="3">JCM 18326</strain>
    </source>
</reference>